<proteinExistence type="predicted"/>
<keyword evidence="3" id="KW-1185">Reference proteome</keyword>
<reference evidence="2 3" key="1">
    <citation type="submission" date="2023-06" db="EMBL/GenBank/DDBJ databases">
        <title>A potential novel species of Streptococcus isolated from human milk sample.</title>
        <authorList>
            <person name="Nguyen H.V."/>
            <person name="Trinh A.T.V."/>
            <person name="Hoang A.T.L."/>
            <person name="Bui L.N.H."/>
            <person name="Tran Q.T.L."/>
            <person name="Trinh T."/>
        </authorList>
    </citation>
    <scope>NUCLEOTIDE SEQUENCE [LARGE SCALE GENOMIC DNA]</scope>
    <source>
        <strain evidence="2 3">VTCC 12812</strain>
    </source>
</reference>
<dbReference type="Pfam" id="PF11311">
    <property type="entry name" value="DUF3114"/>
    <property type="match status" value="1"/>
</dbReference>
<dbReference type="RefSeq" id="WP_285955547.1">
    <property type="nucleotide sequence ID" value="NZ_JASUZV010000002.1"/>
</dbReference>
<sequence>MKKAILQYLASALAVILILGLVVFDRRRNQYLVKRVKDPEISYIYQASLENLDRLALSQAGVIQSYQIDPMSVHKEDGKIRLALHINHSYDKQVNLVLKSDAYGDLSVVQATPSDALKLALTDEAYQKRLAVISQKADAIIARDHWDQAIKPAYVAQVRSKMKKTSLDHFDNTLNDIDQESKEVGSDTYAAFFQASQLPNHDKLNLVMNHMQVYVDKYQFLQLGKSGYKFSKQLEPTSPFYSYFREAIMETYQTDQGLGVDELGIKLHLFRSWIDKQSMDYIRTNYKGKTDLDKLLAYSKDKKINLDYTTGASFHNRTLGDFTYPHNMKIQLPQTSIMGPYGVSNARFIEFIVNMDTGKFVSEWNVYKKKKDGSIDSNPKHYKIEDGADIADTDSANYGLSKGLNADLPAYLNNSHTYLDVHHPADNAIRRKMVKKWKNPRNVLNGGNYADIVKKGGLKDLETWRHVKAEDRLQVYNAYLDHIRSTFVLDGFDSFYQETYKFQGQGRSQANGNP</sequence>
<evidence type="ECO:0000313" key="2">
    <source>
        <dbReference type="EMBL" id="MDL5042988.1"/>
    </source>
</evidence>
<evidence type="ECO:0000256" key="1">
    <source>
        <dbReference type="SAM" id="Phobius"/>
    </source>
</evidence>
<dbReference type="Pfam" id="PF07006">
    <property type="entry name" value="DUF1310"/>
    <property type="match status" value="1"/>
</dbReference>
<dbReference type="Proteomes" id="UP001529255">
    <property type="component" value="Unassembled WGS sequence"/>
</dbReference>
<name>A0ABT7LTW5_9STRE</name>
<dbReference type="InterPro" id="IPR021462">
    <property type="entry name" value="DUF3114"/>
</dbReference>
<keyword evidence="1" id="KW-0472">Membrane</keyword>
<dbReference type="InterPro" id="IPR010738">
    <property type="entry name" value="DUF1310"/>
</dbReference>
<dbReference type="EMBL" id="JASUZV010000002">
    <property type="protein sequence ID" value="MDL5042988.1"/>
    <property type="molecule type" value="Genomic_DNA"/>
</dbReference>
<protein>
    <submittedName>
        <fullName evidence="2">DUF1310 family protein</fullName>
    </submittedName>
</protein>
<keyword evidence="1" id="KW-1133">Transmembrane helix</keyword>
<gene>
    <name evidence="2" type="ORF">QRD39_02550</name>
</gene>
<evidence type="ECO:0000313" key="3">
    <source>
        <dbReference type="Proteomes" id="UP001529255"/>
    </source>
</evidence>
<feature type="transmembrane region" description="Helical" evidence="1">
    <location>
        <begin position="6"/>
        <end position="24"/>
    </location>
</feature>
<accession>A0ABT7LTW5</accession>
<comment type="caution">
    <text evidence="2">The sequence shown here is derived from an EMBL/GenBank/DDBJ whole genome shotgun (WGS) entry which is preliminary data.</text>
</comment>
<organism evidence="2 3">
    <name type="scientific">Streptococcus raffinosi</name>
    <dbReference type="NCBI Taxonomy" id="3053355"/>
    <lineage>
        <taxon>Bacteria</taxon>
        <taxon>Bacillati</taxon>
        <taxon>Bacillota</taxon>
        <taxon>Bacilli</taxon>
        <taxon>Lactobacillales</taxon>
        <taxon>Streptococcaceae</taxon>
        <taxon>Streptococcus</taxon>
    </lineage>
</organism>
<keyword evidence="1" id="KW-0812">Transmembrane</keyword>